<keyword evidence="3" id="KW-1185">Reference proteome</keyword>
<evidence type="ECO:0000256" key="1">
    <source>
        <dbReference type="SAM" id="MobiDB-lite"/>
    </source>
</evidence>
<dbReference type="HOGENOM" id="CLU_2786588_0_0_9"/>
<dbReference type="STRING" id="1548.CSCA_1917"/>
<accession>A0A0E3JNB9</accession>
<dbReference type="KEGG" id="csq:CSCA_1917"/>
<proteinExistence type="predicted"/>
<dbReference type="EMBL" id="CP009933">
    <property type="protein sequence ID" value="AKA69042.1"/>
    <property type="molecule type" value="Genomic_DNA"/>
</dbReference>
<protein>
    <submittedName>
        <fullName evidence="2">Uncharacterized protein</fullName>
    </submittedName>
</protein>
<evidence type="ECO:0000313" key="2">
    <source>
        <dbReference type="EMBL" id="AKA69042.1"/>
    </source>
</evidence>
<name>A0A0E3JNB9_CLOSL</name>
<dbReference type="AlphaFoldDB" id="A0A0E3JNB9"/>
<gene>
    <name evidence="2" type="ORF">CSCA_1917</name>
</gene>
<sequence length="68" mass="7681">MQVVPLNQHLYQLIAHDKGKHQSGNRQDNRFGKLPYEGEHAGVPVPRRSSHLCCNLSDLVVHILKKTA</sequence>
<evidence type="ECO:0000313" key="3">
    <source>
        <dbReference type="Proteomes" id="UP000033115"/>
    </source>
</evidence>
<reference evidence="2 3" key="1">
    <citation type="journal article" date="2015" name="J. Biotechnol.">
        <title>Complete genome sequence of a malodorant-producing acetogen, Clostridium scatologenes ATCC 25775(T).</title>
        <authorList>
            <person name="Zhu Z."/>
            <person name="Guo T."/>
            <person name="Zheng H."/>
            <person name="Song T."/>
            <person name="Ouyang P."/>
            <person name="Xie J."/>
        </authorList>
    </citation>
    <scope>NUCLEOTIDE SEQUENCE [LARGE SCALE GENOMIC DNA]</scope>
    <source>
        <strain evidence="2 3">ATCC 25775</strain>
    </source>
</reference>
<feature type="compositionally biased region" description="Basic and acidic residues" evidence="1">
    <location>
        <begin position="27"/>
        <end position="38"/>
    </location>
</feature>
<feature type="region of interest" description="Disordered" evidence="1">
    <location>
        <begin position="17"/>
        <end position="38"/>
    </location>
</feature>
<dbReference type="Proteomes" id="UP000033115">
    <property type="component" value="Chromosome"/>
</dbReference>
<organism evidence="2 3">
    <name type="scientific">Clostridium scatologenes</name>
    <dbReference type="NCBI Taxonomy" id="1548"/>
    <lineage>
        <taxon>Bacteria</taxon>
        <taxon>Bacillati</taxon>
        <taxon>Bacillota</taxon>
        <taxon>Clostridia</taxon>
        <taxon>Eubacteriales</taxon>
        <taxon>Clostridiaceae</taxon>
        <taxon>Clostridium</taxon>
    </lineage>
</organism>